<keyword evidence="2" id="KW-1185">Reference proteome</keyword>
<dbReference type="Pfam" id="PF02358">
    <property type="entry name" value="Trehalose_PPase"/>
    <property type="match status" value="1"/>
</dbReference>
<dbReference type="InterPro" id="IPR003337">
    <property type="entry name" value="Trehalose_PPase"/>
</dbReference>
<proteinExistence type="predicted"/>
<accession>A0A5C5R5I6</accession>
<evidence type="ECO:0000313" key="1">
    <source>
        <dbReference type="EMBL" id="TWS17593.1"/>
    </source>
</evidence>
<dbReference type="RefSeq" id="WP_331456341.1">
    <property type="nucleotide sequence ID" value="NZ_VIGW01000055.1"/>
</dbReference>
<reference evidence="1 2" key="1">
    <citation type="submission" date="2019-06" db="EMBL/GenBank/DDBJ databases">
        <title>Tsukamurella conjunctivitidis sp. nov., Tsukamurella assacharolytica sp. nov. and Tsukamurella sputae sp. nov. isolated from patients with conjunctivitis, bacteraemia (lymphoma) and respiratory infection (sputum) in Hong Kong.</title>
        <authorList>
            <person name="Teng J.L.L."/>
            <person name="Lee H.H."/>
            <person name="Fong J.Y.H."/>
            <person name="Fok K.M.N."/>
            <person name="Lau S.K.P."/>
            <person name="Woo P.C.Y."/>
        </authorList>
    </citation>
    <scope>NUCLEOTIDE SEQUENCE [LARGE SCALE GENOMIC DNA]</scope>
    <source>
        <strain evidence="1 2">HKU71</strain>
    </source>
</reference>
<sequence length="115" mass="12125">GVAADLEERAEEAGRDLEGVDVLPGKHVVELAVLRGDKGQALDRLRALLGVDAVFYAGDDTTDERAFRALEPPDVGVHVGDGPSAASQRVPDIPAMSRLLEHLARCRRESGSAGA</sequence>
<protein>
    <submittedName>
        <fullName evidence="1">Trehalose-phosphatase</fullName>
    </submittedName>
</protein>
<dbReference type="SUPFAM" id="SSF56784">
    <property type="entry name" value="HAD-like"/>
    <property type="match status" value="1"/>
</dbReference>
<dbReference type="Proteomes" id="UP000317291">
    <property type="component" value="Unassembled WGS sequence"/>
</dbReference>
<dbReference type="InterPro" id="IPR036412">
    <property type="entry name" value="HAD-like_sf"/>
</dbReference>
<gene>
    <name evidence="1" type="ORF">FK529_19780</name>
</gene>
<dbReference type="Gene3D" id="3.40.50.1000">
    <property type="entry name" value="HAD superfamily/HAD-like"/>
    <property type="match status" value="1"/>
</dbReference>
<organism evidence="1 2">
    <name type="scientific">Tsukamurella asaccharolytica</name>
    <dbReference type="NCBI Taxonomy" id="2592067"/>
    <lineage>
        <taxon>Bacteria</taxon>
        <taxon>Bacillati</taxon>
        <taxon>Actinomycetota</taxon>
        <taxon>Actinomycetes</taxon>
        <taxon>Mycobacteriales</taxon>
        <taxon>Tsukamurellaceae</taxon>
        <taxon>Tsukamurella</taxon>
    </lineage>
</organism>
<dbReference type="GO" id="GO:0005992">
    <property type="term" value="P:trehalose biosynthetic process"/>
    <property type="evidence" value="ECO:0007669"/>
    <property type="project" value="InterPro"/>
</dbReference>
<name>A0A5C5R5I6_9ACTN</name>
<dbReference type="AlphaFoldDB" id="A0A5C5R5I6"/>
<evidence type="ECO:0000313" key="2">
    <source>
        <dbReference type="Proteomes" id="UP000317291"/>
    </source>
</evidence>
<feature type="non-terminal residue" evidence="1">
    <location>
        <position position="1"/>
    </location>
</feature>
<dbReference type="InterPro" id="IPR023214">
    <property type="entry name" value="HAD_sf"/>
</dbReference>
<dbReference type="EMBL" id="VIGW01000055">
    <property type="protein sequence ID" value="TWS17593.1"/>
    <property type="molecule type" value="Genomic_DNA"/>
</dbReference>
<comment type="caution">
    <text evidence="1">The sequence shown here is derived from an EMBL/GenBank/DDBJ whole genome shotgun (WGS) entry which is preliminary data.</text>
</comment>